<gene>
    <name evidence="1" type="ORF">SLOPH_2483</name>
</gene>
<protein>
    <submittedName>
        <fullName evidence="1">Uncharacterized protein</fullName>
    </submittedName>
</protein>
<feature type="non-terminal residue" evidence="1">
    <location>
        <position position="1"/>
    </location>
</feature>
<comment type="caution">
    <text evidence="1">The sequence shown here is derived from an EMBL/GenBank/DDBJ whole genome shotgun (WGS) entry which is preliminary data.</text>
</comment>
<evidence type="ECO:0000313" key="2">
    <source>
        <dbReference type="Proteomes" id="UP000014978"/>
    </source>
</evidence>
<reference evidence="2" key="1">
    <citation type="journal article" date="2013" name="PLoS Genet.">
        <title>The genome of Spraguea lophii and the basis of host-microsporidian interactions.</title>
        <authorList>
            <person name="Campbell S.E."/>
            <person name="Williams T.A."/>
            <person name="Yousuf A."/>
            <person name="Soanes D.M."/>
            <person name="Paszkiewicz K.H."/>
            <person name="Williams B.A.P."/>
        </authorList>
    </citation>
    <scope>NUCLEOTIDE SEQUENCE [LARGE SCALE GENOMIC DNA]</scope>
    <source>
        <strain evidence="2">42_110</strain>
    </source>
</reference>
<dbReference type="EMBL" id="ATCN01000894">
    <property type="protein sequence ID" value="EPR78294.1"/>
    <property type="molecule type" value="Genomic_DNA"/>
</dbReference>
<proteinExistence type="predicted"/>
<accession>S7XGW6</accession>
<dbReference type="HOGENOM" id="CLU_951764_0_0_1"/>
<organism evidence="1 2">
    <name type="scientific">Spraguea lophii (strain 42_110)</name>
    <name type="common">Microsporidian parasite</name>
    <dbReference type="NCBI Taxonomy" id="1358809"/>
    <lineage>
        <taxon>Eukaryota</taxon>
        <taxon>Fungi</taxon>
        <taxon>Fungi incertae sedis</taxon>
        <taxon>Microsporidia</taxon>
        <taxon>Spragueidae</taxon>
        <taxon>Spraguea</taxon>
    </lineage>
</organism>
<keyword evidence="2" id="KW-1185">Reference proteome</keyword>
<evidence type="ECO:0000313" key="1">
    <source>
        <dbReference type="EMBL" id="EPR78294.1"/>
    </source>
</evidence>
<sequence>NFKSQPRKSSSFKRSSILSIYHRYITGLVPLTEQDILNSNVNVPINKQKQKRDTKSFEMKLADTEIKTMIEIEVLENLEEQNVEVWIDQVKELCDNNNFSKVGSFAVIKHLLSNNYKQLINSIKDPQKVLEKIMSQTYNSKLAQSLQSNLKDIKEIKIAKIQDYHDELKKITYKLAKCNGWSETEENVLLETKFLENLTSETKIKMREAEKYTVQEIIYYIKDIEEVVTANSRVDRKRTINIKRNNFIDPPNKTKNDKCCSYHKTNTHDTKSCIALKRQESENTRKNFFIKNN</sequence>
<dbReference type="OrthoDB" id="10574772at2759"/>
<dbReference type="Proteomes" id="UP000014978">
    <property type="component" value="Unassembled WGS sequence"/>
</dbReference>
<dbReference type="InParanoid" id="S7XGW6"/>
<dbReference type="VEuPathDB" id="MicrosporidiaDB:SLOPH_2483"/>
<name>S7XGW6_SPRLO</name>
<dbReference type="OMA" id="TMIEIEV"/>
<dbReference type="AlphaFoldDB" id="S7XGW6"/>